<evidence type="ECO:0000256" key="8">
    <source>
        <dbReference type="ARBA" id="ARBA00022679"/>
    </source>
</evidence>
<name>L9LCD7_TUPCH</name>
<dbReference type="InterPro" id="IPR020829">
    <property type="entry name" value="GlycerAld_3-P_DH_cat"/>
</dbReference>
<feature type="domain" description="Glyceraldehyde 3-phosphate dehydrogenase catalytic" evidence="21">
    <location>
        <begin position="1"/>
        <end position="75"/>
    </location>
</feature>
<dbReference type="PANTHER" id="PTHR10836">
    <property type="entry name" value="GLYCERALDEHYDE 3-PHOSPHATE DEHYDROGENASE"/>
    <property type="match status" value="1"/>
</dbReference>
<evidence type="ECO:0000259" key="21">
    <source>
        <dbReference type="Pfam" id="PF02800"/>
    </source>
</evidence>
<dbReference type="PANTHER" id="PTHR10836:SF111">
    <property type="entry name" value="GLYCERALDEHYDE-3-PHOSPHATE DEHYDROGENASE"/>
    <property type="match status" value="1"/>
</dbReference>
<dbReference type="GO" id="GO:0006096">
    <property type="term" value="P:glycolytic process"/>
    <property type="evidence" value="ECO:0007669"/>
    <property type="project" value="UniProtKB-KW"/>
</dbReference>
<keyword evidence="23" id="KW-1185">Reference proteome</keyword>
<evidence type="ECO:0000256" key="11">
    <source>
        <dbReference type="ARBA" id="ARBA00022845"/>
    </source>
</evidence>
<dbReference type="SUPFAM" id="SSF55347">
    <property type="entry name" value="Glyceraldehyde-3-phosphate dehydrogenase-like, C-terminal domain"/>
    <property type="match status" value="1"/>
</dbReference>
<keyword evidence="16" id="KW-0539">Nucleus</keyword>
<evidence type="ECO:0000256" key="19">
    <source>
        <dbReference type="ARBA" id="ARBA00047698"/>
    </source>
</evidence>
<keyword evidence="9" id="KW-0053">Apoptosis</keyword>
<evidence type="ECO:0000256" key="5">
    <source>
        <dbReference type="ARBA" id="ARBA00007406"/>
    </source>
</evidence>
<sequence length="160" mass="17673">MSVVDLTCRLEKAAKYNDIKKAVKQAPQGPLKGILGYTEDQVISCNFNSNTQSSTFSAGTGIALNDHFVKLISCYYNEFGYSNRVVPHGPHGLQGVELPTTSPSSQLLNVLLLHLFLGLNFVLGQDRQAFSYWDVLWSLDSNQLLFANFLKALLYGPGEL</sequence>
<keyword evidence="10" id="KW-0702">S-nitrosylation</keyword>
<dbReference type="AlphaFoldDB" id="L9LCD7"/>
<dbReference type="GO" id="GO:0005634">
    <property type="term" value="C:nucleus"/>
    <property type="evidence" value="ECO:0007669"/>
    <property type="project" value="UniProtKB-SubCell"/>
</dbReference>
<evidence type="ECO:0000256" key="6">
    <source>
        <dbReference type="ARBA" id="ARBA00013119"/>
    </source>
</evidence>
<dbReference type="STRING" id="246437.L9LCD7"/>
<organism evidence="22 23">
    <name type="scientific">Tupaia chinensis</name>
    <name type="common">Chinese tree shrew</name>
    <name type="synonym">Tupaia belangeri chinensis</name>
    <dbReference type="NCBI Taxonomy" id="246437"/>
    <lineage>
        <taxon>Eukaryota</taxon>
        <taxon>Metazoa</taxon>
        <taxon>Chordata</taxon>
        <taxon>Craniata</taxon>
        <taxon>Vertebrata</taxon>
        <taxon>Euteleostomi</taxon>
        <taxon>Mammalia</taxon>
        <taxon>Eutheria</taxon>
        <taxon>Euarchontoglires</taxon>
        <taxon>Scandentia</taxon>
        <taxon>Tupaiidae</taxon>
        <taxon>Tupaia</taxon>
    </lineage>
</organism>
<comment type="subunit">
    <text evidence="18">Homotetramer. Interacts with TPPP; the interaction is direct. Interacts (when S-nitrosylated) with SIAH1; leading to nuclear translocation. Interacts with RILPL1/GOSPEL, leading to prevent the interaction between GAPDH and SIAH1 and prevent nuclear translocation. Interacts with CHP1; the interaction increases the binding of CHP1 with microtubules. Associates with microtubules. Interacts with EIF1AD, USP25, PRKCI and WARS1. Interacts with phosphorylated RPL13A; inhibited by oxidatively-modified low-densitity lipoprotein (LDL(ox)). Component of the GAIT complex. Interacts with FKBP6; leading to inhibit GAPDH catalytic activity. Interacts with TRAF2, promoting TRAF2 ubiquitination. Interacts with TRAF3, promoting TRAF3 ubiquitination.</text>
</comment>
<gene>
    <name evidence="22" type="ORF">TREES_T100019125</name>
</gene>
<evidence type="ECO:0000256" key="10">
    <source>
        <dbReference type="ARBA" id="ARBA00022799"/>
    </source>
</evidence>
<comment type="subcellular location">
    <subcellularLocation>
        <location evidence="2">Cytoplasm</location>
        <location evidence="2">Cytoskeleton</location>
    </subcellularLocation>
    <subcellularLocation>
        <location evidence="3">Cytoplasm</location>
        <location evidence="3">Cytosol</location>
    </subcellularLocation>
    <subcellularLocation>
        <location evidence="1">Nucleus</location>
    </subcellularLocation>
</comment>
<comment type="pathway">
    <text evidence="4">Carbohydrate degradation; glycolysis; pyruvate from D-glyceraldehyde 3-phosphate: step 1/5.</text>
</comment>
<dbReference type="EMBL" id="KB320403">
    <property type="protein sequence ID" value="ELW72558.1"/>
    <property type="molecule type" value="Genomic_DNA"/>
</dbReference>
<keyword evidence="13" id="KW-0520">NAD</keyword>
<evidence type="ECO:0000313" key="23">
    <source>
        <dbReference type="Proteomes" id="UP000011518"/>
    </source>
</evidence>
<evidence type="ECO:0000256" key="16">
    <source>
        <dbReference type="ARBA" id="ARBA00023242"/>
    </source>
</evidence>
<evidence type="ECO:0000256" key="9">
    <source>
        <dbReference type="ARBA" id="ARBA00022703"/>
    </source>
</evidence>
<evidence type="ECO:0000256" key="13">
    <source>
        <dbReference type="ARBA" id="ARBA00023027"/>
    </source>
</evidence>
<proteinExistence type="inferred from homology"/>
<evidence type="ECO:0000256" key="17">
    <source>
        <dbReference type="ARBA" id="ARBA00031890"/>
    </source>
</evidence>
<evidence type="ECO:0000256" key="15">
    <source>
        <dbReference type="ARBA" id="ARBA00023212"/>
    </source>
</evidence>
<dbReference type="GO" id="GO:0005856">
    <property type="term" value="C:cytoskeleton"/>
    <property type="evidence" value="ECO:0007669"/>
    <property type="project" value="UniProtKB-SubCell"/>
</dbReference>
<keyword evidence="14" id="KW-0324">Glycolysis</keyword>
<dbReference type="GO" id="GO:0006915">
    <property type="term" value="P:apoptotic process"/>
    <property type="evidence" value="ECO:0007669"/>
    <property type="project" value="UniProtKB-KW"/>
</dbReference>
<evidence type="ECO:0000256" key="12">
    <source>
        <dbReference type="ARBA" id="ARBA00023002"/>
    </source>
</evidence>
<keyword evidence="8" id="KW-0808">Transferase</keyword>
<dbReference type="InterPro" id="IPR020831">
    <property type="entry name" value="GlycerAld/Erythrose_P_DH"/>
</dbReference>
<reference evidence="23" key="2">
    <citation type="journal article" date="2013" name="Nat. Commun.">
        <title>Genome of the Chinese tree shrew.</title>
        <authorList>
            <person name="Fan Y."/>
            <person name="Huang Z.Y."/>
            <person name="Cao C.C."/>
            <person name="Chen C.S."/>
            <person name="Chen Y.X."/>
            <person name="Fan D.D."/>
            <person name="He J."/>
            <person name="Hou H.L."/>
            <person name="Hu L."/>
            <person name="Hu X.T."/>
            <person name="Jiang X.T."/>
            <person name="Lai R."/>
            <person name="Lang Y.S."/>
            <person name="Liang B."/>
            <person name="Liao S.G."/>
            <person name="Mu D."/>
            <person name="Ma Y.Y."/>
            <person name="Niu Y.Y."/>
            <person name="Sun X.Q."/>
            <person name="Xia J.Q."/>
            <person name="Xiao J."/>
            <person name="Xiong Z.Q."/>
            <person name="Xu L."/>
            <person name="Yang L."/>
            <person name="Zhang Y."/>
            <person name="Zhao W."/>
            <person name="Zhao X.D."/>
            <person name="Zheng Y.T."/>
            <person name="Zhou J.M."/>
            <person name="Zhu Y.B."/>
            <person name="Zhang G.J."/>
            <person name="Wang J."/>
            <person name="Yao Y.G."/>
        </authorList>
    </citation>
    <scope>NUCLEOTIDE SEQUENCE [LARGE SCALE GENOMIC DNA]</scope>
</reference>
<evidence type="ECO:0000256" key="20">
    <source>
        <dbReference type="ARBA" id="ARBA00048005"/>
    </source>
</evidence>
<evidence type="ECO:0000256" key="4">
    <source>
        <dbReference type="ARBA" id="ARBA00004869"/>
    </source>
</evidence>
<comment type="catalytic activity">
    <reaction evidence="19">
        <text>D-glyceraldehyde 3-phosphate + phosphate + NAD(+) = (2R)-3-phospho-glyceroyl phosphate + NADH + H(+)</text>
        <dbReference type="Rhea" id="RHEA:10300"/>
        <dbReference type="ChEBI" id="CHEBI:15378"/>
        <dbReference type="ChEBI" id="CHEBI:43474"/>
        <dbReference type="ChEBI" id="CHEBI:57540"/>
        <dbReference type="ChEBI" id="CHEBI:57604"/>
        <dbReference type="ChEBI" id="CHEBI:57945"/>
        <dbReference type="ChEBI" id="CHEBI:59776"/>
        <dbReference type="EC" id="1.2.1.12"/>
    </reaction>
</comment>
<dbReference type="Proteomes" id="UP000011518">
    <property type="component" value="Unassembled WGS sequence"/>
</dbReference>
<dbReference type="Pfam" id="PF02800">
    <property type="entry name" value="Gp_dh_C"/>
    <property type="match status" value="1"/>
</dbReference>
<evidence type="ECO:0000256" key="7">
    <source>
        <dbReference type="ARBA" id="ARBA00022490"/>
    </source>
</evidence>
<dbReference type="InParanoid" id="L9LCD7"/>
<keyword evidence="7" id="KW-0963">Cytoplasm</keyword>
<protein>
    <recommendedName>
        <fullName evidence="6">glyceraldehyde-3-phosphate dehydrogenase (phosphorylating)</fullName>
        <ecNumber evidence="6">1.2.1.12</ecNumber>
    </recommendedName>
    <alternativeName>
        <fullName evidence="17">Peptidyl-cysteine S-nitrosylase GAPDH</fullName>
    </alternativeName>
</protein>
<keyword evidence="12" id="KW-0560">Oxidoreductase</keyword>
<evidence type="ECO:0000256" key="14">
    <source>
        <dbReference type="ARBA" id="ARBA00023152"/>
    </source>
</evidence>
<dbReference type="GO" id="GO:0016740">
    <property type="term" value="F:transferase activity"/>
    <property type="evidence" value="ECO:0007669"/>
    <property type="project" value="UniProtKB-KW"/>
</dbReference>
<keyword evidence="15" id="KW-0206">Cytoskeleton</keyword>
<evidence type="ECO:0000256" key="18">
    <source>
        <dbReference type="ARBA" id="ARBA00046997"/>
    </source>
</evidence>
<evidence type="ECO:0000313" key="22">
    <source>
        <dbReference type="EMBL" id="ELW72558.1"/>
    </source>
</evidence>
<comment type="catalytic activity">
    <reaction evidence="20">
        <text>S-nitroso-L-cysteinyl-[GAPDH] + L-cysteinyl-[protein] = L-cysteinyl-[GAPDH] + S-nitroso-L-cysteinyl-[protein]</text>
        <dbReference type="Rhea" id="RHEA:66684"/>
        <dbReference type="Rhea" id="RHEA-COMP:10131"/>
        <dbReference type="Rhea" id="RHEA-COMP:17089"/>
        <dbReference type="Rhea" id="RHEA-COMP:17090"/>
        <dbReference type="Rhea" id="RHEA-COMP:17091"/>
        <dbReference type="ChEBI" id="CHEBI:29950"/>
        <dbReference type="ChEBI" id="CHEBI:149494"/>
    </reaction>
    <physiologicalReaction direction="left-to-right" evidence="20">
        <dbReference type="Rhea" id="RHEA:66685"/>
    </physiologicalReaction>
</comment>
<reference evidence="23" key="1">
    <citation type="submission" date="2012-07" db="EMBL/GenBank/DDBJ databases">
        <title>Genome of the Chinese tree shrew, a rising model animal genetically related to primates.</title>
        <authorList>
            <person name="Zhang G."/>
            <person name="Fan Y."/>
            <person name="Yao Y."/>
            <person name="Huang Z."/>
        </authorList>
    </citation>
    <scope>NUCLEOTIDE SEQUENCE [LARGE SCALE GENOMIC DNA]</scope>
</reference>
<evidence type="ECO:0000256" key="3">
    <source>
        <dbReference type="ARBA" id="ARBA00004514"/>
    </source>
</evidence>
<dbReference type="GO" id="GO:0006417">
    <property type="term" value="P:regulation of translation"/>
    <property type="evidence" value="ECO:0007669"/>
    <property type="project" value="UniProtKB-KW"/>
</dbReference>
<accession>L9LCD7</accession>
<keyword evidence="11" id="KW-0810">Translation regulation</keyword>
<comment type="similarity">
    <text evidence="5">Belongs to the glyceraldehyde-3-phosphate dehydrogenase family.</text>
</comment>
<evidence type="ECO:0000256" key="1">
    <source>
        <dbReference type="ARBA" id="ARBA00004123"/>
    </source>
</evidence>
<evidence type="ECO:0000256" key="2">
    <source>
        <dbReference type="ARBA" id="ARBA00004245"/>
    </source>
</evidence>
<dbReference type="GO" id="GO:0005829">
    <property type="term" value="C:cytosol"/>
    <property type="evidence" value="ECO:0007669"/>
    <property type="project" value="UniProtKB-SubCell"/>
</dbReference>
<dbReference type="EC" id="1.2.1.12" evidence="6"/>
<dbReference type="Gene3D" id="3.30.360.10">
    <property type="entry name" value="Dihydrodipicolinate Reductase, domain 2"/>
    <property type="match status" value="1"/>
</dbReference>
<dbReference type="GO" id="GO:0004365">
    <property type="term" value="F:glyceraldehyde-3-phosphate dehydrogenase (NAD+) (phosphorylating) activity"/>
    <property type="evidence" value="ECO:0007669"/>
    <property type="project" value="UniProtKB-EC"/>
</dbReference>